<dbReference type="InterPro" id="IPR051549">
    <property type="entry name" value="PEP_Utilizing_Enz"/>
</dbReference>
<keyword evidence="3" id="KW-1185">Reference proteome</keyword>
<dbReference type="GO" id="GO:0016301">
    <property type="term" value="F:kinase activity"/>
    <property type="evidence" value="ECO:0007669"/>
    <property type="project" value="InterPro"/>
</dbReference>
<evidence type="ECO:0000259" key="1">
    <source>
        <dbReference type="Pfam" id="PF01326"/>
    </source>
</evidence>
<organism evidence="2 3">
    <name type="scientific">Chondromyces crocatus</name>
    <dbReference type="NCBI Taxonomy" id="52"/>
    <lineage>
        <taxon>Bacteria</taxon>
        <taxon>Pseudomonadati</taxon>
        <taxon>Myxococcota</taxon>
        <taxon>Polyangia</taxon>
        <taxon>Polyangiales</taxon>
        <taxon>Polyangiaceae</taxon>
        <taxon>Chondromyces</taxon>
    </lineage>
</organism>
<name>A0A0K1EBH4_CHOCO</name>
<evidence type="ECO:0000313" key="2">
    <source>
        <dbReference type="EMBL" id="AKT38032.1"/>
    </source>
</evidence>
<dbReference type="KEGG" id="ccro:CMC5_021730"/>
<dbReference type="SUPFAM" id="SSF56059">
    <property type="entry name" value="Glutathione synthetase ATP-binding domain-like"/>
    <property type="match status" value="1"/>
</dbReference>
<dbReference type="InterPro" id="IPR013815">
    <property type="entry name" value="ATP_grasp_subdomain_1"/>
</dbReference>
<dbReference type="AlphaFoldDB" id="A0A0K1EBH4"/>
<dbReference type="EMBL" id="CP012159">
    <property type="protein sequence ID" value="AKT38032.1"/>
    <property type="molecule type" value="Genomic_DNA"/>
</dbReference>
<sequence>MSAVQPVLARVEHAEREIEFGGKAVQLGQAHRSGLPVPPAWALSSDFVDEVVAGKEGAIGRVVDAFSGLAGPVAVRSSGVGEDAADASFAGQHATELNVRTQAALLDAIRKVHGSGRTASARAYRLKLGLPPEPRMGIVIQRLVPADCAGVLFTRHPTTGADERVIEATWGLGEAVVAGLVTPDYYRVARGGLVLERRAGDKDLAILWAEAGGTKEVDVEPHRVSALCLDDARLAQLDALATACESAFGGAQDLEWAFEGDRLYLLQRRAITRG</sequence>
<dbReference type="STRING" id="52.CMC5_021730"/>
<gene>
    <name evidence="2" type="ORF">CMC5_021730</name>
</gene>
<proteinExistence type="predicted"/>
<dbReference type="Proteomes" id="UP000067626">
    <property type="component" value="Chromosome"/>
</dbReference>
<dbReference type="PANTHER" id="PTHR43615:SF1">
    <property type="entry name" value="PPDK_N DOMAIN-CONTAINING PROTEIN"/>
    <property type="match status" value="1"/>
</dbReference>
<evidence type="ECO:0000313" key="3">
    <source>
        <dbReference type="Proteomes" id="UP000067626"/>
    </source>
</evidence>
<accession>A0A0K1EBH4</accession>
<feature type="domain" description="Pyruvate phosphate dikinase AMP/ATP-binding" evidence="1">
    <location>
        <begin position="69"/>
        <end position="273"/>
    </location>
</feature>
<dbReference type="OrthoDB" id="9760711at2"/>
<protein>
    <recommendedName>
        <fullName evidence="1">Pyruvate phosphate dikinase AMP/ATP-binding domain-containing protein</fullName>
    </recommendedName>
</protein>
<dbReference type="Gene3D" id="3.30.470.20">
    <property type="entry name" value="ATP-grasp fold, B domain"/>
    <property type="match status" value="1"/>
</dbReference>
<dbReference type="Gene3D" id="3.30.1490.20">
    <property type="entry name" value="ATP-grasp fold, A domain"/>
    <property type="match status" value="1"/>
</dbReference>
<dbReference type="Pfam" id="PF01326">
    <property type="entry name" value="PPDK_N"/>
    <property type="match status" value="1"/>
</dbReference>
<dbReference type="GO" id="GO:0005524">
    <property type="term" value="F:ATP binding"/>
    <property type="evidence" value="ECO:0007669"/>
    <property type="project" value="InterPro"/>
</dbReference>
<dbReference type="RefSeq" id="WP_082362376.1">
    <property type="nucleotide sequence ID" value="NZ_CP012159.1"/>
</dbReference>
<dbReference type="InterPro" id="IPR002192">
    <property type="entry name" value="PPDK_AMP/ATP-bd"/>
</dbReference>
<reference evidence="2 3" key="1">
    <citation type="submission" date="2015-07" db="EMBL/GenBank/DDBJ databases">
        <title>Genome analysis of myxobacterium Chondromyces crocatus Cm c5 reveals a high potential for natural compound synthesis and the genetic basis for the loss of fruiting body formation.</title>
        <authorList>
            <person name="Zaburannyi N."/>
            <person name="Bunk B."/>
            <person name="Maier J."/>
            <person name="Overmann J."/>
            <person name="Mueller R."/>
        </authorList>
    </citation>
    <scope>NUCLEOTIDE SEQUENCE [LARGE SCALE GENOMIC DNA]</scope>
    <source>
        <strain evidence="2 3">Cm c5</strain>
    </source>
</reference>
<dbReference type="PANTHER" id="PTHR43615">
    <property type="entry name" value="PHOSPHOENOLPYRUVATE SYNTHASE-RELATED"/>
    <property type="match status" value="1"/>
</dbReference>